<accession>A0A316ZG20</accession>
<feature type="region of interest" description="Disordered" evidence="1">
    <location>
        <begin position="622"/>
        <end position="656"/>
    </location>
</feature>
<dbReference type="PANTHER" id="PTHR15921:SF3">
    <property type="entry name" value="PRE-MRNA CLEAVAGE COMPLEX 2 PROTEIN PCF11"/>
    <property type="match status" value="1"/>
</dbReference>
<evidence type="ECO:0000313" key="4">
    <source>
        <dbReference type="Proteomes" id="UP000245946"/>
    </source>
</evidence>
<dbReference type="RefSeq" id="XP_025600976.1">
    <property type="nucleotide sequence ID" value="XM_025741397.1"/>
</dbReference>
<dbReference type="SMART" id="SM00582">
    <property type="entry name" value="RPR"/>
    <property type="match status" value="1"/>
</dbReference>
<dbReference type="GO" id="GO:0005849">
    <property type="term" value="C:mRNA cleavage factor complex"/>
    <property type="evidence" value="ECO:0007669"/>
    <property type="project" value="TreeGrafter"/>
</dbReference>
<dbReference type="GO" id="GO:0003729">
    <property type="term" value="F:mRNA binding"/>
    <property type="evidence" value="ECO:0007669"/>
    <property type="project" value="InterPro"/>
</dbReference>
<organism evidence="3 4">
    <name type="scientific">Tilletiopsis washingtonensis</name>
    <dbReference type="NCBI Taxonomy" id="58919"/>
    <lineage>
        <taxon>Eukaryota</taxon>
        <taxon>Fungi</taxon>
        <taxon>Dikarya</taxon>
        <taxon>Basidiomycota</taxon>
        <taxon>Ustilaginomycotina</taxon>
        <taxon>Exobasidiomycetes</taxon>
        <taxon>Entylomatales</taxon>
        <taxon>Entylomatales incertae sedis</taxon>
        <taxon>Tilletiopsis</taxon>
    </lineage>
</organism>
<gene>
    <name evidence="3" type="ORF">FA09DRAFT_327426</name>
</gene>
<dbReference type="PROSITE" id="PS51391">
    <property type="entry name" value="CID"/>
    <property type="match status" value="1"/>
</dbReference>
<reference evidence="3 4" key="1">
    <citation type="journal article" date="2018" name="Mol. Biol. Evol.">
        <title>Broad Genomic Sampling Reveals a Smut Pathogenic Ancestry of the Fungal Clade Ustilaginomycotina.</title>
        <authorList>
            <person name="Kijpornyongpan T."/>
            <person name="Mondo S.J."/>
            <person name="Barry K."/>
            <person name="Sandor L."/>
            <person name="Lee J."/>
            <person name="Lipzen A."/>
            <person name="Pangilinan J."/>
            <person name="LaButti K."/>
            <person name="Hainaut M."/>
            <person name="Henrissat B."/>
            <person name="Grigoriev I.V."/>
            <person name="Spatafora J.W."/>
            <person name="Aime M.C."/>
        </authorList>
    </citation>
    <scope>NUCLEOTIDE SEQUENCE [LARGE SCALE GENOMIC DNA]</scope>
    <source>
        <strain evidence="3 4">MCA 4186</strain>
    </source>
</reference>
<dbReference type="CDD" id="cd16982">
    <property type="entry name" value="CID_Pcf11"/>
    <property type="match status" value="1"/>
</dbReference>
<dbReference type="Pfam" id="PF04818">
    <property type="entry name" value="CID"/>
    <property type="match status" value="1"/>
</dbReference>
<feature type="region of interest" description="Disordered" evidence="1">
    <location>
        <begin position="670"/>
        <end position="707"/>
    </location>
</feature>
<dbReference type="GeneID" id="37268941"/>
<dbReference type="Proteomes" id="UP000245946">
    <property type="component" value="Unassembled WGS sequence"/>
</dbReference>
<dbReference type="Gene3D" id="1.25.40.90">
    <property type="match status" value="1"/>
</dbReference>
<dbReference type="STRING" id="58919.A0A316ZG20"/>
<dbReference type="GO" id="GO:0005737">
    <property type="term" value="C:cytoplasm"/>
    <property type="evidence" value="ECO:0007669"/>
    <property type="project" value="TreeGrafter"/>
</dbReference>
<dbReference type="EMBL" id="KZ819284">
    <property type="protein sequence ID" value="PWO00698.1"/>
    <property type="molecule type" value="Genomic_DNA"/>
</dbReference>
<dbReference type="Pfam" id="PF21936">
    <property type="entry name" value="Pcf11_C"/>
    <property type="match status" value="1"/>
</dbReference>
<feature type="region of interest" description="Disordered" evidence="1">
    <location>
        <begin position="231"/>
        <end position="258"/>
    </location>
</feature>
<dbReference type="InterPro" id="IPR006569">
    <property type="entry name" value="CID_dom"/>
</dbReference>
<name>A0A316ZG20_9BASI</name>
<protein>
    <recommendedName>
        <fullName evidence="2">CID domain-containing protein</fullName>
    </recommendedName>
</protein>
<proteinExistence type="predicted"/>
<keyword evidence="4" id="KW-1185">Reference proteome</keyword>
<dbReference type="GO" id="GO:0006369">
    <property type="term" value="P:termination of RNA polymerase II transcription"/>
    <property type="evidence" value="ECO:0007669"/>
    <property type="project" value="InterPro"/>
</dbReference>
<feature type="compositionally biased region" description="Low complexity" evidence="1">
    <location>
        <begin position="682"/>
        <end position="707"/>
    </location>
</feature>
<dbReference type="InterPro" id="IPR054127">
    <property type="entry name" value="Pcf11_C"/>
</dbReference>
<dbReference type="AlphaFoldDB" id="A0A316ZG20"/>
<dbReference type="PANTHER" id="PTHR15921">
    <property type="entry name" value="PRE-MRNA CLEAVAGE COMPLEX II"/>
    <property type="match status" value="1"/>
</dbReference>
<evidence type="ECO:0000259" key="2">
    <source>
        <dbReference type="PROSITE" id="PS51391"/>
    </source>
</evidence>
<dbReference type="OrthoDB" id="2129491at2759"/>
<dbReference type="GO" id="GO:0031124">
    <property type="term" value="P:mRNA 3'-end processing"/>
    <property type="evidence" value="ECO:0007669"/>
    <property type="project" value="InterPro"/>
</dbReference>
<dbReference type="GO" id="GO:0000993">
    <property type="term" value="F:RNA polymerase II complex binding"/>
    <property type="evidence" value="ECO:0007669"/>
    <property type="project" value="InterPro"/>
</dbReference>
<dbReference type="InterPro" id="IPR045154">
    <property type="entry name" value="PCF11-like"/>
</dbReference>
<evidence type="ECO:0000313" key="3">
    <source>
        <dbReference type="EMBL" id="PWO00698.1"/>
    </source>
</evidence>
<dbReference type="InterPro" id="IPR047415">
    <property type="entry name" value="Pcf11_CID"/>
</dbReference>
<dbReference type="FunFam" id="1.25.40.90:FF:000016">
    <property type="entry name" value="mRNA cleavage factor complex component Pcf11"/>
    <property type="match status" value="1"/>
</dbReference>
<sequence>MYGAPYNAHAPAPQYGAAPPMPGYYGAPAPAQPMYGQPAPPQQPYYAHGPPALAPAAPAPPAHLSSPDAFAAYFHSQLATLTFNSKPIITNLTIIAHENIGAMGNVVAQCVDEHISQTLPAYRLPALYLLDSISKNIGEPYTSLWAERIPALFLETYRVVEQGVKVRMEELLGTWREAGPGRRPLFGEQAQWSIERSLFGSQGVGAPLPAARAVAAAQGISPHHVASPNGYLSPAHGWGGNSPMAPPSGGRSPQPGVNAAAPVPAGDAALEAEKARAVEQINRLLSLGTQDQYRNPTAYSATRMSALKQLRDVLQTTPLTPAEVAQIVAQLGALGGEMSAAGTRGATPPTGPRAERFAAQQQQAAAVPAIPAGLSQTLASLGKLGPLNTPPAAHATAAPAPNAASDLIKSLMQAGLLSNPALGGAAASPKVEQDADYAAAILSLDIKFTSADLQREPPVGALELVLHKHLPQQCRQCANRYPPGPRGQRSMDEHLDWHFRQNRRAKDSAARGQSRSWFSKLSHWIRGGFDDAPPAQREGAERPGALTPAQEAELKAAAASFVVAPTDDPDAAARPCPICKELFKSEWSEDEEEWIWRDAVHVDGTYYHGTCRYSAKALSTAVTRSGTPPDGASETESQAGSRAGTPQLAGGAVHAANPVVRIKEEALGTSTAAAQKKRKESPAAVEAANGGAPEEAPAAKRLAAADA</sequence>
<feature type="domain" description="CID" evidence="2">
    <location>
        <begin position="66"/>
        <end position="202"/>
    </location>
</feature>
<evidence type="ECO:0000256" key="1">
    <source>
        <dbReference type="SAM" id="MobiDB-lite"/>
    </source>
</evidence>
<dbReference type="SUPFAM" id="SSF48464">
    <property type="entry name" value="ENTH/VHS domain"/>
    <property type="match status" value="1"/>
</dbReference>
<dbReference type="InterPro" id="IPR008942">
    <property type="entry name" value="ENTH_VHS"/>
</dbReference>